<name>A0A9Q1FSK5_SYNKA</name>
<comment type="caution">
    <text evidence="2">The sequence shown here is derived from an EMBL/GenBank/DDBJ whole genome shotgun (WGS) entry which is preliminary data.</text>
</comment>
<evidence type="ECO:0000313" key="2">
    <source>
        <dbReference type="EMBL" id="KAJ8364887.1"/>
    </source>
</evidence>
<evidence type="ECO:0000256" key="1">
    <source>
        <dbReference type="SAM" id="MobiDB-lite"/>
    </source>
</evidence>
<gene>
    <name evidence="2" type="ORF">SKAU_G00137180</name>
</gene>
<dbReference type="AlphaFoldDB" id="A0A9Q1FSK5"/>
<sequence>MAGRETDGNNNSLELSEEDERRESEWEEMGCSKAKKAKSRREREIHLAQMDRKAREEKTPSGQIAKRYLMTPAIIKTMTIAWRET</sequence>
<dbReference type="Proteomes" id="UP001152622">
    <property type="component" value="Chromosome 4"/>
</dbReference>
<evidence type="ECO:0000313" key="3">
    <source>
        <dbReference type="Proteomes" id="UP001152622"/>
    </source>
</evidence>
<feature type="region of interest" description="Disordered" evidence="1">
    <location>
        <begin position="1"/>
        <end position="43"/>
    </location>
</feature>
<organism evidence="2 3">
    <name type="scientific">Synaphobranchus kaupii</name>
    <name type="common">Kaup's arrowtooth eel</name>
    <dbReference type="NCBI Taxonomy" id="118154"/>
    <lineage>
        <taxon>Eukaryota</taxon>
        <taxon>Metazoa</taxon>
        <taxon>Chordata</taxon>
        <taxon>Craniata</taxon>
        <taxon>Vertebrata</taxon>
        <taxon>Euteleostomi</taxon>
        <taxon>Actinopterygii</taxon>
        <taxon>Neopterygii</taxon>
        <taxon>Teleostei</taxon>
        <taxon>Anguilliformes</taxon>
        <taxon>Synaphobranchidae</taxon>
        <taxon>Synaphobranchus</taxon>
    </lineage>
</organism>
<proteinExistence type="predicted"/>
<accession>A0A9Q1FSK5</accession>
<reference evidence="2" key="1">
    <citation type="journal article" date="2023" name="Science">
        <title>Genome structures resolve the early diversification of teleost fishes.</title>
        <authorList>
            <person name="Parey E."/>
            <person name="Louis A."/>
            <person name="Montfort J."/>
            <person name="Bouchez O."/>
            <person name="Roques C."/>
            <person name="Iampietro C."/>
            <person name="Lluch J."/>
            <person name="Castinel A."/>
            <person name="Donnadieu C."/>
            <person name="Desvignes T."/>
            <person name="Floi Bucao C."/>
            <person name="Jouanno E."/>
            <person name="Wen M."/>
            <person name="Mejri S."/>
            <person name="Dirks R."/>
            <person name="Jansen H."/>
            <person name="Henkel C."/>
            <person name="Chen W.J."/>
            <person name="Zahm M."/>
            <person name="Cabau C."/>
            <person name="Klopp C."/>
            <person name="Thompson A.W."/>
            <person name="Robinson-Rechavi M."/>
            <person name="Braasch I."/>
            <person name="Lecointre G."/>
            <person name="Bobe J."/>
            <person name="Postlethwait J.H."/>
            <person name="Berthelot C."/>
            <person name="Roest Crollius H."/>
            <person name="Guiguen Y."/>
        </authorList>
    </citation>
    <scope>NUCLEOTIDE SEQUENCE</scope>
    <source>
        <strain evidence="2">WJC10195</strain>
    </source>
</reference>
<protein>
    <submittedName>
        <fullName evidence="2">Uncharacterized protein</fullName>
    </submittedName>
</protein>
<keyword evidence="3" id="KW-1185">Reference proteome</keyword>
<dbReference type="EMBL" id="JAINUF010000004">
    <property type="protein sequence ID" value="KAJ8364887.1"/>
    <property type="molecule type" value="Genomic_DNA"/>
</dbReference>